<keyword evidence="7" id="KW-0472">Membrane</keyword>
<keyword evidence="7" id="KW-1133">Transmembrane helix</keyword>
<comment type="similarity">
    <text evidence="1 4">Belongs to the glycosyl hydrolase 26 family.</text>
</comment>
<feature type="compositionally biased region" description="Gly residues" evidence="6">
    <location>
        <begin position="136"/>
        <end position="145"/>
    </location>
</feature>
<keyword evidence="3 4" id="KW-0326">Glycosidase</keyword>
<feature type="active site" description="Proton donor" evidence="4">
    <location>
        <position position="300"/>
    </location>
</feature>
<feature type="compositionally biased region" description="Gly residues" evidence="6">
    <location>
        <begin position="152"/>
        <end position="171"/>
    </location>
</feature>
<dbReference type="InterPro" id="IPR000805">
    <property type="entry name" value="Glyco_hydro_26"/>
</dbReference>
<name>A0AAU7GDJ7_9MICO</name>
<evidence type="ECO:0000256" key="5">
    <source>
        <dbReference type="SAM" id="Coils"/>
    </source>
</evidence>
<feature type="transmembrane region" description="Helical" evidence="7">
    <location>
        <begin position="26"/>
        <end position="44"/>
    </location>
</feature>
<feature type="domain" description="GH26" evidence="8">
    <location>
        <begin position="172"/>
        <end position="480"/>
    </location>
</feature>
<evidence type="ECO:0000256" key="2">
    <source>
        <dbReference type="ARBA" id="ARBA00022801"/>
    </source>
</evidence>
<dbReference type="AlphaFoldDB" id="A0AAU7GDJ7"/>
<sequence>MSSPTLSSKAATWWSQSKSRSQATTAAFLVLATVLIGISAYVWVSPTGAPLRKAVTQAAEAVSPFAEQNAELRRNLERATQTVASQKGKMTAMQKEALAAQATAAKQLATAQQKASAAQSELASVKAQLASAKAGAGSGSHGSGADGASASGQGGSGGSGGSGSGGSGSGGAAPITAPSRASLVQPSSRYYGMYTEQAPFNWATFDATSAKVGVSPNLVGYFSGWDESFRANAVTRAWQQGRLPMMTWESRPIDAGNDSNVAPEYSLPNIINGKFDAYLHQYAKDVVATGLPLAIRLDHEMNGIWYPWSETDGQGKSINGNNVGDYVKMWRHVHDVFQQEGANKLVIWVWAPNIVNNLPATHKADGYLAGLYPGDDYVDWVGLSGYMRPPYKSDNDFSFDYTFSASLKELRAMTAKPIILAEVGASETGGHKATWITSFFDSLAKPENSDIIGFSWFNLAVTSYVEGVRATNDWRIDSRADTLSAFITGLTRPEDDFTLTPAG</sequence>
<proteinExistence type="inferred from homology"/>
<dbReference type="PANTHER" id="PTHR40079">
    <property type="entry name" value="MANNAN ENDO-1,4-BETA-MANNOSIDASE E-RELATED"/>
    <property type="match status" value="1"/>
</dbReference>
<dbReference type="GO" id="GO:0016985">
    <property type="term" value="F:mannan endo-1,4-beta-mannosidase activity"/>
    <property type="evidence" value="ECO:0007669"/>
    <property type="project" value="InterPro"/>
</dbReference>
<evidence type="ECO:0000256" key="4">
    <source>
        <dbReference type="PROSITE-ProRule" id="PRU01100"/>
    </source>
</evidence>
<evidence type="ECO:0000256" key="6">
    <source>
        <dbReference type="SAM" id="MobiDB-lite"/>
    </source>
</evidence>
<keyword evidence="7" id="KW-0812">Transmembrane</keyword>
<keyword evidence="2 4" id="KW-0378">Hydrolase</keyword>
<dbReference type="InterPro" id="IPR017853">
    <property type="entry name" value="GH"/>
</dbReference>
<protein>
    <submittedName>
        <fullName evidence="9">Glycosyl hydrolase</fullName>
    </submittedName>
</protein>
<dbReference type="PANTHER" id="PTHR40079:SF4">
    <property type="entry name" value="GH26 DOMAIN-CONTAINING PROTEIN-RELATED"/>
    <property type="match status" value="1"/>
</dbReference>
<evidence type="ECO:0000259" key="8">
    <source>
        <dbReference type="PROSITE" id="PS51764"/>
    </source>
</evidence>
<dbReference type="RefSeq" id="WP_348789215.1">
    <property type="nucleotide sequence ID" value="NZ_CP157390.1"/>
</dbReference>
<reference evidence="9" key="1">
    <citation type="submission" date="2024-05" db="EMBL/GenBank/DDBJ databases">
        <title>The Natural Products Discovery Center: Release of the First 8490 Sequenced Strains for Exploring Actinobacteria Biosynthetic Diversity.</title>
        <authorList>
            <person name="Kalkreuter E."/>
            <person name="Kautsar S.A."/>
            <person name="Yang D."/>
            <person name="Bader C.D."/>
            <person name="Teijaro C.N."/>
            <person name="Fluegel L."/>
            <person name="Davis C.M."/>
            <person name="Simpson J.R."/>
            <person name="Lauterbach L."/>
            <person name="Steele A.D."/>
            <person name="Gui C."/>
            <person name="Meng S."/>
            <person name="Li G."/>
            <person name="Viehrig K."/>
            <person name="Ye F."/>
            <person name="Su P."/>
            <person name="Kiefer A.F."/>
            <person name="Nichols A."/>
            <person name="Cepeda A.J."/>
            <person name="Yan W."/>
            <person name="Fan B."/>
            <person name="Jiang Y."/>
            <person name="Adhikari A."/>
            <person name="Zheng C.-J."/>
            <person name="Schuster L."/>
            <person name="Cowan T.M."/>
            <person name="Smanski M.J."/>
            <person name="Chevrette M.G."/>
            <person name="de Carvalho L.P.S."/>
            <person name="Shen B."/>
        </authorList>
    </citation>
    <scope>NUCLEOTIDE SEQUENCE</scope>
    <source>
        <strain evidence="9">NPDC080035</strain>
    </source>
</reference>
<evidence type="ECO:0000256" key="7">
    <source>
        <dbReference type="SAM" id="Phobius"/>
    </source>
</evidence>
<dbReference type="SUPFAM" id="SSF51445">
    <property type="entry name" value="(Trans)glycosidases"/>
    <property type="match status" value="1"/>
</dbReference>
<keyword evidence="5" id="KW-0175">Coiled coil</keyword>
<dbReference type="InterPro" id="IPR022790">
    <property type="entry name" value="GH26_dom"/>
</dbReference>
<accession>A0AAU7GDJ7</accession>
<organism evidence="9">
    <name type="scientific">Leifsonia sp. NPDC080035</name>
    <dbReference type="NCBI Taxonomy" id="3143936"/>
    <lineage>
        <taxon>Bacteria</taxon>
        <taxon>Bacillati</taxon>
        <taxon>Actinomycetota</taxon>
        <taxon>Actinomycetes</taxon>
        <taxon>Micrococcales</taxon>
        <taxon>Microbacteriaceae</taxon>
        <taxon>Leifsonia</taxon>
    </lineage>
</organism>
<dbReference type="Gene3D" id="3.20.20.80">
    <property type="entry name" value="Glycosidases"/>
    <property type="match status" value="1"/>
</dbReference>
<dbReference type="GO" id="GO:0006080">
    <property type="term" value="P:substituted mannan metabolic process"/>
    <property type="evidence" value="ECO:0007669"/>
    <property type="project" value="InterPro"/>
</dbReference>
<dbReference type="EMBL" id="CP157390">
    <property type="protein sequence ID" value="XBM49297.1"/>
    <property type="molecule type" value="Genomic_DNA"/>
</dbReference>
<evidence type="ECO:0000256" key="1">
    <source>
        <dbReference type="ARBA" id="ARBA00007754"/>
    </source>
</evidence>
<feature type="region of interest" description="Disordered" evidence="6">
    <location>
        <begin position="134"/>
        <end position="178"/>
    </location>
</feature>
<dbReference type="Pfam" id="PF02156">
    <property type="entry name" value="Glyco_hydro_26"/>
    <property type="match status" value="1"/>
</dbReference>
<gene>
    <name evidence="9" type="ORF">AAME72_05400</name>
</gene>
<feature type="active site" description="Nucleophile" evidence="4">
    <location>
        <position position="422"/>
    </location>
</feature>
<evidence type="ECO:0000313" key="9">
    <source>
        <dbReference type="EMBL" id="XBM49297.1"/>
    </source>
</evidence>
<dbReference type="PROSITE" id="PS51764">
    <property type="entry name" value="GH26"/>
    <property type="match status" value="1"/>
</dbReference>
<evidence type="ECO:0000256" key="3">
    <source>
        <dbReference type="ARBA" id="ARBA00023295"/>
    </source>
</evidence>
<feature type="coiled-coil region" evidence="5">
    <location>
        <begin position="69"/>
        <end position="128"/>
    </location>
</feature>